<dbReference type="Gene3D" id="3.30.1050.20">
    <property type="match status" value="1"/>
</dbReference>
<feature type="domain" description="Mycothiol-dependent maleylpyruvate isomerase metal-binding" evidence="1">
    <location>
        <begin position="13"/>
        <end position="149"/>
    </location>
</feature>
<dbReference type="AlphaFoldDB" id="A0A7W3WQH4"/>
<name>A0A7W3WQH4_9ACTN</name>
<dbReference type="InterPro" id="IPR017517">
    <property type="entry name" value="Maleyloyr_isom"/>
</dbReference>
<dbReference type="InterPro" id="IPR024344">
    <property type="entry name" value="MDMPI_metal-binding"/>
</dbReference>
<gene>
    <name evidence="2" type="ORF">H3146_25240</name>
</gene>
<evidence type="ECO:0000259" key="1">
    <source>
        <dbReference type="Pfam" id="PF11716"/>
    </source>
</evidence>
<dbReference type="SUPFAM" id="SSF55718">
    <property type="entry name" value="SCP-like"/>
    <property type="match status" value="1"/>
</dbReference>
<organism evidence="2 3">
    <name type="scientific">Streptomyces alkaliterrae</name>
    <dbReference type="NCBI Taxonomy" id="2213162"/>
    <lineage>
        <taxon>Bacteria</taxon>
        <taxon>Bacillati</taxon>
        <taxon>Actinomycetota</taxon>
        <taxon>Actinomycetes</taxon>
        <taxon>Kitasatosporales</taxon>
        <taxon>Streptomycetaceae</taxon>
        <taxon>Streptomyces</taxon>
    </lineage>
</organism>
<dbReference type="GO" id="GO:0046872">
    <property type="term" value="F:metal ion binding"/>
    <property type="evidence" value="ECO:0007669"/>
    <property type="project" value="InterPro"/>
</dbReference>
<dbReference type="InterPro" id="IPR034660">
    <property type="entry name" value="DinB/YfiT-like"/>
</dbReference>
<dbReference type="RefSeq" id="WP_181355546.1">
    <property type="nucleotide sequence ID" value="NZ_JABJWZ010000410.1"/>
</dbReference>
<dbReference type="GO" id="GO:0016853">
    <property type="term" value="F:isomerase activity"/>
    <property type="evidence" value="ECO:0007669"/>
    <property type="project" value="UniProtKB-KW"/>
</dbReference>
<evidence type="ECO:0000313" key="2">
    <source>
        <dbReference type="EMBL" id="MBB1256627.1"/>
    </source>
</evidence>
<accession>A0A7W3WQH4</accession>
<reference evidence="3" key="1">
    <citation type="submission" date="2020-05" db="EMBL/GenBank/DDBJ databases">
        <title>Classification of alakaliphilic streptomycetes isolated from an alkaline soil next to Lonar Crater, India and a proposal for the recognition of Streptomyces alkaliterrae sp. nov.</title>
        <authorList>
            <person name="Golinska P."/>
        </authorList>
    </citation>
    <scope>NUCLEOTIDE SEQUENCE [LARGE SCALE GENOMIC DNA]</scope>
    <source>
        <strain evidence="3">OF3</strain>
    </source>
</reference>
<comment type="caution">
    <text evidence="2">The sequence shown here is derived from an EMBL/GenBank/DDBJ whole genome shotgun (WGS) entry which is preliminary data.</text>
</comment>
<protein>
    <submittedName>
        <fullName evidence="2">Maleylpyruvate isomerase family mycothiol-dependent enzyme</fullName>
    </submittedName>
</protein>
<evidence type="ECO:0000313" key="3">
    <source>
        <dbReference type="Proteomes" id="UP000525686"/>
    </source>
</evidence>
<dbReference type="Proteomes" id="UP000525686">
    <property type="component" value="Unassembled WGS sequence"/>
</dbReference>
<proteinExistence type="predicted"/>
<keyword evidence="2" id="KW-0670">Pyruvate</keyword>
<dbReference type="SUPFAM" id="SSF109854">
    <property type="entry name" value="DinB/YfiT-like putative metalloenzymes"/>
    <property type="match status" value="1"/>
</dbReference>
<keyword evidence="2" id="KW-0413">Isomerase</keyword>
<dbReference type="NCBIfam" id="TIGR03083">
    <property type="entry name" value="maleylpyruvate isomerase family mycothiol-dependent enzyme"/>
    <property type="match status" value="1"/>
</dbReference>
<dbReference type="Pfam" id="PF11716">
    <property type="entry name" value="MDMPI_N"/>
    <property type="match status" value="1"/>
</dbReference>
<dbReference type="Gene3D" id="1.20.120.450">
    <property type="entry name" value="dinb family like domain"/>
    <property type="match status" value="1"/>
</dbReference>
<sequence>MSVRRQELFEAVEESTHRLLATADRFADGDLAGLSLVPPWTRGHVLSHLARAAESCCRLLHWARTGEPTPQYSSMAARAAEIEAGAARSAAALAADVRATAERFRADVRALPPAAWDTPIRPRTGEWCTAERVVGIRLRELEVHHVDLAVGYTFADVPGAAADWILHDVLTTLAARDDAPALRITAADTALDTRLGGGGPTLSGSRVALLGWLTGRTAGEGLTVDGADRVPRAPYWI</sequence>
<dbReference type="InterPro" id="IPR036527">
    <property type="entry name" value="SCP2_sterol-bd_dom_sf"/>
</dbReference>
<dbReference type="EMBL" id="JABJWZ010000410">
    <property type="protein sequence ID" value="MBB1256627.1"/>
    <property type="molecule type" value="Genomic_DNA"/>
</dbReference>